<accession>A0A4Q9M6G4</accession>
<dbReference type="PANTHER" id="PTHR43439">
    <property type="entry name" value="PHENYLACETATE-COENZYME A LIGASE"/>
    <property type="match status" value="1"/>
</dbReference>
<keyword evidence="2" id="KW-0597">Phosphoprotein</keyword>
<dbReference type="EMBL" id="ML143538">
    <property type="protein sequence ID" value="TBU22535.1"/>
    <property type="molecule type" value="Genomic_DNA"/>
</dbReference>
<dbReference type="OrthoDB" id="429813at2759"/>
<evidence type="ECO:0000259" key="3">
    <source>
        <dbReference type="Pfam" id="PF00501"/>
    </source>
</evidence>
<dbReference type="InterPro" id="IPR013120">
    <property type="entry name" value="FAR_NAD-bd"/>
</dbReference>
<feature type="domain" description="Thioester reductase (TE)" evidence="4">
    <location>
        <begin position="691"/>
        <end position="909"/>
    </location>
</feature>
<dbReference type="InterPro" id="IPR000873">
    <property type="entry name" value="AMP-dep_synth/lig_dom"/>
</dbReference>
<gene>
    <name evidence="5" type="ORF">BD311DRAFT_675876</name>
</gene>
<evidence type="ECO:0000259" key="4">
    <source>
        <dbReference type="Pfam" id="PF07993"/>
    </source>
</evidence>
<reference evidence="5" key="1">
    <citation type="submission" date="2019-01" db="EMBL/GenBank/DDBJ databases">
        <title>Draft genome sequences of three monokaryotic isolates of the white-rot basidiomycete fungus Dichomitus squalens.</title>
        <authorList>
            <consortium name="DOE Joint Genome Institute"/>
            <person name="Lopez S.C."/>
            <person name="Andreopoulos B."/>
            <person name="Pangilinan J."/>
            <person name="Lipzen A."/>
            <person name="Riley R."/>
            <person name="Ahrendt S."/>
            <person name="Ng V."/>
            <person name="Barry K."/>
            <person name="Daum C."/>
            <person name="Grigoriev I.V."/>
            <person name="Hilden K.S."/>
            <person name="Makela M.R."/>
            <person name="de Vries R.P."/>
        </authorList>
    </citation>
    <scope>NUCLEOTIDE SEQUENCE [LARGE SCALE GENOMIC DNA]</scope>
    <source>
        <strain evidence="5">OM18370.1</strain>
    </source>
</reference>
<organism evidence="5">
    <name type="scientific">Dichomitus squalens</name>
    <dbReference type="NCBI Taxonomy" id="114155"/>
    <lineage>
        <taxon>Eukaryota</taxon>
        <taxon>Fungi</taxon>
        <taxon>Dikarya</taxon>
        <taxon>Basidiomycota</taxon>
        <taxon>Agaricomycotina</taxon>
        <taxon>Agaricomycetes</taxon>
        <taxon>Polyporales</taxon>
        <taxon>Polyporaceae</taxon>
        <taxon>Dichomitus</taxon>
    </lineage>
</organism>
<dbReference type="Proteomes" id="UP000292957">
    <property type="component" value="Unassembled WGS sequence"/>
</dbReference>
<evidence type="ECO:0000256" key="1">
    <source>
        <dbReference type="ARBA" id="ARBA00022450"/>
    </source>
</evidence>
<protein>
    <submittedName>
        <fullName evidence="5">Acetyl-CoA synthetase-like protein</fullName>
    </submittedName>
</protein>
<dbReference type="InterPro" id="IPR051414">
    <property type="entry name" value="Adenylate-forming_Reductase"/>
</dbReference>
<sequence>MAGKLTIPDLFEWHATENPDYPLYRFDNGDRIATITYAQAIKGIRRAARYVKARITTPQVVAVIANVDTITCSITQLGIMRAGYPVFPISPRNVSAAVADMLRKTECRHILISADTPIQELARAALEEIDGVSLHQMPTFEQLFPTDASEEELHVDDLPATFDMKGVCVILHSSGSNHDCLSPGSTNHPKPIRRTHKKMMSWSSSPWYGDLDLTQGSLSVHGIPMFHSMGAFTYCVAATNGMPLGVFPPKSPPTFPTPENVFEGIVKTSSDYVMSAPAMIEFWAREPAKVQHMKTMKGLMFGGAPLDQGVGDTLASHGINLYSVYGSTETGLIARIFPGKSFTNPAMDWAYFQLNPINDNKLVDAGGGRFELIIISDPEIPLPIVNLQVEGKDAYATSDILEPHPTRSGWYKYYGRVDDQIVLSNGEKTNPGPLEKIISEDPHIQGCIIFGQGKFQNGVLVEPTPEYRFDPRDLSNLEEYRNRIWESVERANAFAPSHSRLFKEMIMVTSPEKPFPYNIKGYPRRKWILEGYQDEIAAIYAMVEETAQSDVAAPTAWDHDNTRGFLRTVVERVLKKSIADDADFFRNGCDRHASSAPLTEIAAWVRNTLLRAVRESSPASTHLFPINIVYQSPTISALTEAVLRTLHSTGAAHTANTADDLVRVAEKYSSNLPARPTRLRPRENAQEVVLITGTTGGFGCDVLEHLLLDERVERVYAFNRPGSQHLERQLIRFRERALDESLLSTSKFRMVEAALDVPGFGIGAELLGEIRDSITHIMHNAWTVNFNMALSSFEPDLKAVRNLVELALSSPYESPPRIQFTSSVGVFRYCNIPPPILEVPIDPSSALGSGYTESKWIAEQVLYNVAKRAGVPVGVVRLGQISGNKTGHWNEREWLPSLVKSASLMSLIPIVEGVTAFLLSYPAARAFIEMRSSPEPILHLVHPRPVPLKSLLAPIANELKATFVSYADWLEALEAIAERNPEAAQQNPAVRLLSYFRATAPKNSRTSLGLYQLSTVKAVAASETLANMSELGEADAMRWVAAWRASGFLPLSV</sequence>
<dbReference type="Gene3D" id="3.40.50.12780">
    <property type="entry name" value="N-terminal domain of ligase-like"/>
    <property type="match status" value="1"/>
</dbReference>
<dbReference type="Pfam" id="PF23562">
    <property type="entry name" value="AMP-binding_C_3"/>
    <property type="match status" value="1"/>
</dbReference>
<dbReference type="AlphaFoldDB" id="A0A4Q9M6G4"/>
<name>A0A4Q9M6G4_9APHY</name>
<evidence type="ECO:0000256" key="2">
    <source>
        <dbReference type="ARBA" id="ARBA00022553"/>
    </source>
</evidence>
<dbReference type="SUPFAM" id="SSF51735">
    <property type="entry name" value="NAD(P)-binding Rossmann-fold domains"/>
    <property type="match status" value="1"/>
</dbReference>
<proteinExistence type="predicted"/>
<dbReference type="Gene3D" id="3.40.50.720">
    <property type="entry name" value="NAD(P)-binding Rossmann-like Domain"/>
    <property type="match status" value="1"/>
</dbReference>
<keyword evidence="1" id="KW-0596">Phosphopantetheine</keyword>
<dbReference type="Pfam" id="PF00501">
    <property type="entry name" value="AMP-binding"/>
    <property type="match status" value="1"/>
</dbReference>
<dbReference type="InterPro" id="IPR042099">
    <property type="entry name" value="ANL_N_sf"/>
</dbReference>
<dbReference type="Pfam" id="PF07993">
    <property type="entry name" value="NAD_binding_4"/>
    <property type="match status" value="1"/>
</dbReference>
<dbReference type="SUPFAM" id="SSF56801">
    <property type="entry name" value="Acetyl-CoA synthetase-like"/>
    <property type="match status" value="1"/>
</dbReference>
<evidence type="ECO:0000313" key="5">
    <source>
        <dbReference type="EMBL" id="TBU22535.1"/>
    </source>
</evidence>
<feature type="domain" description="AMP-dependent synthetase/ligase" evidence="3">
    <location>
        <begin position="11"/>
        <end position="337"/>
    </location>
</feature>
<dbReference type="PANTHER" id="PTHR43439:SF2">
    <property type="entry name" value="ENZYME, PUTATIVE (JCVI)-RELATED"/>
    <property type="match status" value="1"/>
</dbReference>
<dbReference type="InterPro" id="IPR036291">
    <property type="entry name" value="NAD(P)-bd_dom_sf"/>
</dbReference>